<dbReference type="PANTHER" id="PTHR34473">
    <property type="entry name" value="UPF0699 TRANSMEMBRANE PROTEIN YDBS"/>
    <property type="match status" value="1"/>
</dbReference>
<organism evidence="3 4">
    <name type="scientific">Longivirga aurantiaca</name>
    <dbReference type="NCBI Taxonomy" id="1837743"/>
    <lineage>
        <taxon>Bacteria</taxon>
        <taxon>Bacillati</taxon>
        <taxon>Actinomycetota</taxon>
        <taxon>Actinomycetes</taxon>
        <taxon>Sporichthyales</taxon>
        <taxon>Sporichthyaceae</taxon>
        <taxon>Longivirga</taxon>
    </lineage>
</organism>
<evidence type="ECO:0000259" key="2">
    <source>
        <dbReference type="Pfam" id="PF03703"/>
    </source>
</evidence>
<evidence type="ECO:0000313" key="3">
    <source>
        <dbReference type="EMBL" id="MFC6237056.1"/>
    </source>
</evidence>
<keyword evidence="1" id="KW-0812">Transmembrane</keyword>
<dbReference type="RefSeq" id="WP_386764101.1">
    <property type="nucleotide sequence ID" value="NZ_JBHSTI010000008.1"/>
</dbReference>
<keyword evidence="1" id="KW-0472">Membrane</keyword>
<reference evidence="4" key="1">
    <citation type="journal article" date="2019" name="Int. J. Syst. Evol. Microbiol.">
        <title>The Global Catalogue of Microorganisms (GCM) 10K type strain sequencing project: providing services to taxonomists for standard genome sequencing and annotation.</title>
        <authorList>
            <consortium name="The Broad Institute Genomics Platform"/>
            <consortium name="The Broad Institute Genome Sequencing Center for Infectious Disease"/>
            <person name="Wu L."/>
            <person name="Ma J."/>
        </authorList>
    </citation>
    <scope>NUCLEOTIDE SEQUENCE [LARGE SCALE GENOMIC DNA]</scope>
    <source>
        <strain evidence="4">CGMCC 4.7317</strain>
    </source>
</reference>
<keyword evidence="1" id="KW-1133">Transmembrane helix</keyword>
<feature type="transmembrane region" description="Helical" evidence="1">
    <location>
        <begin position="41"/>
        <end position="59"/>
    </location>
</feature>
<comment type="caution">
    <text evidence="3">The sequence shown here is derived from an EMBL/GenBank/DDBJ whole genome shotgun (WGS) entry which is preliminary data.</text>
</comment>
<evidence type="ECO:0000313" key="4">
    <source>
        <dbReference type="Proteomes" id="UP001596138"/>
    </source>
</evidence>
<dbReference type="Proteomes" id="UP001596138">
    <property type="component" value="Unassembled WGS sequence"/>
</dbReference>
<gene>
    <name evidence="3" type="ORF">ACFQGU_04150</name>
</gene>
<name>A0ABW1SXC7_9ACTN</name>
<dbReference type="InterPro" id="IPR005182">
    <property type="entry name" value="YdbS-like_PH"/>
</dbReference>
<dbReference type="PANTHER" id="PTHR34473:SF3">
    <property type="entry name" value="TRANSMEMBRANE PROTEIN-RELATED"/>
    <property type="match status" value="1"/>
</dbReference>
<accession>A0ABW1SXC7</accession>
<feature type="domain" description="YdbS-like PH" evidence="2">
    <location>
        <begin position="91"/>
        <end position="166"/>
    </location>
</feature>
<protein>
    <submittedName>
        <fullName evidence="3">PH domain-containing protein</fullName>
    </submittedName>
</protein>
<feature type="transmembrane region" description="Helical" evidence="1">
    <location>
        <begin position="65"/>
        <end position="85"/>
    </location>
</feature>
<keyword evidence="4" id="KW-1185">Reference proteome</keyword>
<sequence length="178" mass="19093">MDAAENAAPATTTSVAEVFRPPGGEWVRVSPVLARAYRIELAISLGLGVLLVCGGLLLIPDVPRVIPMVIALVALVAFVWIWIVIGRRVTSWGYAERADDLLVTSGILFRRLVIVPYGRMQLVDVTAGPLHRALGITTVQLHTAAATSDARIPGLTPDIAADLRDRLARRGEERSAGL</sequence>
<proteinExistence type="predicted"/>
<dbReference type="EMBL" id="JBHSTI010000008">
    <property type="protein sequence ID" value="MFC6237056.1"/>
    <property type="molecule type" value="Genomic_DNA"/>
</dbReference>
<evidence type="ECO:0000256" key="1">
    <source>
        <dbReference type="SAM" id="Phobius"/>
    </source>
</evidence>
<dbReference type="Pfam" id="PF03703">
    <property type="entry name" value="bPH_2"/>
    <property type="match status" value="1"/>
</dbReference>